<dbReference type="STRING" id="871651.SAMN05421688_2362"/>
<feature type="domain" description="Solute-binding protein family 5" evidence="5">
    <location>
        <begin position="119"/>
        <end position="512"/>
    </location>
</feature>
<dbReference type="Gene3D" id="3.10.105.10">
    <property type="entry name" value="Dipeptide-binding Protein, Domain 3"/>
    <property type="match status" value="1"/>
</dbReference>
<dbReference type="GO" id="GO:0043190">
    <property type="term" value="C:ATP-binding cassette (ABC) transporter complex"/>
    <property type="evidence" value="ECO:0007669"/>
    <property type="project" value="InterPro"/>
</dbReference>
<evidence type="ECO:0000313" key="6">
    <source>
        <dbReference type="EMBL" id="SFB01218.1"/>
    </source>
</evidence>
<keyword evidence="3 4" id="KW-0732">Signal</keyword>
<dbReference type="PANTHER" id="PTHR30290:SF64">
    <property type="entry name" value="ABC TRANSPORTER PERIPLASMIC BINDING PROTEIN"/>
    <property type="match status" value="1"/>
</dbReference>
<evidence type="ECO:0000313" key="7">
    <source>
        <dbReference type="Proteomes" id="UP000198796"/>
    </source>
</evidence>
<dbReference type="SUPFAM" id="SSF53850">
    <property type="entry name" value="Periplasmic binding protein-like II"/>
    <property type="match status" value="1"/>
</dbReference>
<dbReference type="InterPro" id="IPR030678">
    <property type="entry name" value="Peptide/Ni-bd"/>
</dbReference>
<reference evidence="6 7" key="1">
    <citation type="submission" date="2016-10" db="EMBL/GenBank/DDBJ databases">
        <authorList>
            <person name="de Groot N.N."/>
        </authorList>
    </citation>
    <scope>NUCLEOTIDE SEQUENCE [LARGE SCALE GENOMIC DNA]</scope>
    <source>
        <strain evidence="6 7">DSM 29316</strain>
    </source>
</reference>
<dbReference type="Gene3D" id="3.40.190.10">
    <property type="entry name" value="Periplasmic binding protein-like II"/>
    <property type="match status" value="1"/>
</dbReference>
<comment type="similarity">
    <text evidence="2">Belongs to the bacterial solute-binding protein 5 family.</text>
</comment>
<dbReference type="OrthoDB" id="9803988at2"/>
<dbReference type="PANTHER" id="PTHR30290">
    <property type="entry name" value="PERIPLASMIC BINDING COMPONENT OF ABC TRANSPORTER"/>
    <property type="match status" value="1"/>
</dbReference>
<evidence type="ECO:0000256" key="2">
    <source>
        <dbReference type="ARBA" id="ARBA00005695"/>
    </source>
</evidence>
<dbReference type="EMBL" id="FOJU01000003">
    <property type="protein sequence ID" value="SFB01218.1"/>
    <property type="molecule type" value="Genomic_DNA"/>
</dbReference>
<accession>A0A1I0XM02</accession>
<dbReference type="GO" id="GO:1904680">
    <property type="term" value="F:peptide transmembrane transporter activity"/>
    <property type="evidence" value="ECO:0007669"/>
    <property type="project" value="TreeGrafter"/>
</dbReference>
<comment type="subcellular location">
    <subcellularLocation>
        <location evidence="1">Periplasm</location>
    </subcellularLocation>
</comment>
<organism evidence="6 7">
    <name type="scientific">Poseidonocella pacifica</name>
    <dbReference type="NCBI Taxonomy" id="871651"/>
    <lineage>
        <taxon>Bacteria</taxon>
        <taxon>Pseudomonadati</taxon>
        <taxon>Pseudomonadota</taxon>
        <taxon>Alphaproteobacteria</taxon>
        <taxon>Rhodobacterales</taxon>
        <taxon>Roseobacteraceae</taxon>
        <taxon>Poseidonocella</taxon>
    </lineage>
</organism>
<evidence type="ECO:0000256" key="3">
    <source>
        <dbReference type="ARBA" id="ARBA00022729"/>
    </source>
</evidence>
<evidence type="ECO:0000256" key="4">
    <source>
        <dbReference type="SAM" id="SignalP"/>
    </source>
</evidence>
<dbReference type="Pfam" id="PF00496">
    <property type="entry name" value="SBP_bac_5"/>
    <property type="match status" value="1"/>
</dbReference>
<dbReference type="GO" id="GO:0015833">
    <property type="term" value="P:peptide transport"/>
    <property type="evidence" value="ECO:0007669"/>
    <property type="project" value="TreeGrafter"/>
</dbReference>
<dbReference type="PIRSF" id="PIRSF002741">
    <property type="entry name" value="MppA"/>
    <property type="match status" value="1"/>
</dbReference>
<dbReference type="Proteomes" id="UP000198796">
    <property type="component" value="Unassembled WGS sequence"/>
</dbReference>
<dbReference type="GO" id="GO:0030288">
    <property type="term" value="C:outer membrane-bounded periplasmic space"/>
    <property type="evidence" value="ECO:0007669"/>
    <property type="project" value="TreeGrafter"/>
</dbReference>
<gene>
    <name evidence="6" type="ORF">SAMN05421688_2362</name>
</gene>
<dbReference type="AlphaFoldDB" id="A0A1I0XM02"/>
<sequence length="627" mass="69864">MIRILLACLLLASTATAQTATAQTATAQTGEAPGASAPITTAHGISAFGPLKYPADFPHFEYVNPDAPKGGEMSFRGVYASRTFDSLNPFILKGEYAQGVERLHDTLLARAFDEPDSYYGLIAESLEYPEDRAWVIFNLRPEARFSDGTPITAEDVVWTLDTLKTQGAPYYRITLDDIAGAEALSPSRVKVTFAQGAATRNLPADVGQIEILPKHYYADVPFDESTLVPPVSSGAFRARDIKPGRAITYCQDPDYWGADLPVNRGHLNFDCFRYEYFADTTAAFESFKVGEYLLHEEYSSALWATNYDFPAVERGSIILDEIPDGRSSGAQGFWFNLRRPHLQDIRVREAIGILFNFEWSNEALFYGAYQRSDSFWENSNLQAEGIPEGAELALLEQIPDLPARVLTAPAVVPRISRPVAADRGATREASDLLDAAGWEVGPDGQRRNAKGEPLRLDFVDDSPSFERIILPFIENLKRVGIDARLEIIDPAQMEERQKVFDYDMITARLVLPLTPSVEVRTVFGSQSANAEGTLNLTGIADPAVDALIDRVVSAATREDMTIATRALDRTLRAQHIWIPNWFKGTHWLAYWDVFGRPDIKPPFDRGVDTWWFDAERYESLREAGALR</sequence>
<keyword evidence="7" id="KW-1185">Reference proteome</keyword>
<proteinExistence type="inferred from homology"/>
<dbReference type="InterPro" id="IPR039424">
    <property type="entry name" value="SBP_5"/>
</dbReference>
<dbReference type="RefSeq" id="WP_092064892.1">
    <property type="nucleotide sequence ID" value="NZ_FOJU01000003.1"/>
</dbReference>
<dbReference type="GO" id="GO:0042884">
    <property type="term" value="P:microcin transport"/>
    <property type="evidence" value="ECO:0007669"/>
    <property type="project" value="TreeGrafter"/>
</dbReference>
<name>A0A1I0XM02_9RHOB</name>
<evidence type="ECO:0000259" key="5">
    <source>
        <dbReference type="Pfam" id="PF00496"/>
    </source>
</evidence>
<dbReference type="InterPro" id="IPR000914">
    <property type="entry name" value="SBP_5_dom"/>
</dbReference>
<feature type="chain" id="PRO_5011778370" evidence="4">
    <location>
        <begin position="18"/>
        <end position="627"/>
    </location>
</feature>
<evidence type="ECO:0000256" key="1">
    <source>
        <dbReference type="ARBA" id="ARBA00004418"/>
    </source>
</evidence>
<feature type="signal peptide" evidence="4">
    <location>
        <begin position="1"/>
        <end position="17"/>
    </location>
</feature>
<protein>
    <submittedName>
        <fullName evidence="6">Microcin C transport system substrate-binding protein</fullName>
    </submittedName>
</protein>
<dbReference type="CDD" id="cd08497">
    <property type="entry name" value="MbnE-like"/>
    <property type="match status" value="1"/>
</dbReference>